<sequence>MGLGSTFVGTGGTALSLPLPLPLFEASPLVVGPGPRLPVALLGADAEGAAEVPDADAPGLEEPPLTATPPAPLPSPPLAVGPPSGAAPPRRPAECAGVGLPASSPTLMQPAVAATAITVAASRTDR</sequence>
<comment type="caution">
    <text evidence="2">The sequence shown here is derived from an EMBL/GenBank/DDBJ whole genome shotgun (WGS) entry which is preliminary data.</text>
</comment>
<organism evidence="2 3">
    <name type="scientific">Streptomyces colonosanans</name>
    <dbReference type="NCBI Taxonomy" id="1428652"/>
    <lineage>
        <taxon>Bacteria</taxon>
        <taxon>Bacillati</taxon>
        <taxon>Actinomycetota</taxon>
        <taxon>Actinomycetes</taxon>
        <taxon>Kitasatosporales</taxon>
        <taxon>Streptomycetaceae</taxon>
        <taxon>Streptomyces</taxon>
    </lineage>
</organism>
<dbReference type="Proteomes" id="UP000179935">
    <property type="component" value="Unassembled WGS sequence"/>
</dbReference>
<name>A0A1S2PET1_9ACTN</name>
<dbReference type="AlphaFoldDB" id="A0A1S2PET1"/>
<protein>
    <submittedName>
        <fullName evidence="2">Uncharacterized protein</fullName>
    </submittedName>
</protein>
<keyword evidence="3" id="KW-1185">Reference proteome</keyword>
<gene>
    <name evidence="2" type="ORF">BIV24_15110</name>
</gene>
<evidence type="ECO:0000256" key="1">
    <source>
        <dbReference type="SAM" id="MobiDB-lite"/>
    </source>
</evidence>
<dbReference type="EMBL" id="MLYP01000039">
    <property type="protein sequence ID" value="OIJ92072.1"/>
    <property type="molecule type" value="Genomic_DNA"/>
</dbReference>
<feature type="region of interest" description="Disordered" evidence="1">
    <location>
        <begin position="48"/>
        <end position="105"/>
    </location>
</feature>
<evidence type="ECO:0000313" key="2">
    <source>
        <dbReference type="EMBL" id="OIJ92072.1"/>
    </source>
</evidence>
<evidence type="ECO:0000313" key="3">
    <source>
        <dbReference type="Proteomes" id="UP000179935"/>
    </source>
</evidence>
<feature type="compositionally biased region" description="Low complexity" evidence="1">
    <location>
        <begin position="48"/>
        <end position="65"/>
    </location>
</feature>
<proteinExistence type="predicted"/>
<dbReference type="RefSeq" id="WP_071366799.1">
    <property type="nucleotide sequence ID" value="NZ_MLYP01000039.1"/>
</dbReference>
<reference evidence="2 3" key="1">
    <citation type="submission" date="2016-10" db="EMBL/GenBank/DDBJ databases">
        <title>Genome sequence of Streptomyces sp. MUSC 93.</title>
        <authorList>
            <person name="Lee L.-H."/>
            <person name="Ser H.-L."/>
            <person name="Law J.W.-F."/>
        </authorList>
    </citation>
    <scope>NUCLEOTIDE SEQUENCE [LARGE SCALE GENOMIC DNA]</scope>
    <source>
        <strain evidence="2 3">MUSC 93</strain>
    </source>
</reference>
<feature type="compositionally biased region" description="Pro residues" evidence="1">
    <location>
        <begin position="66"/>
        <end position="90"/>
    </location>
</feature>
<accession>A0A1S2PET1</accession>